<reference evidence="3 4" key="1">
    <citation type="submission" date="2016-11" db="EMBL/GenBank/DDBJ databases">
        <title>Whole genomes of Flavobacteriaceae.</title>
        <authorList>
            <person name="Stine C."/>
            <person name="Li C."/>
            <person name="Tadesse D."/>
        </authorList>
    </citation>
    <scope>NUCLEOTIDE SEQUENCE [LARGE SCALE GENOMIC DNA]</scope>
    <source>
        <strain evidence="3 4">DSM 18292</strain>
    </source>
</reference>
<evidence type="ECO:0000256" key="1">
    <source>
        <dbReference type="ARBA" id="ARBA00023125"/>
    </source>
</evidence>
<dbReference type="EMBL" id="MUGW01000025">
    <property type="protein sequence ID" value="OXA90371.1"/>
    <property type="molecule type" value="Genomic_DNA"/>
</dbReference>
<dbReference type="GO" id="GO:0003700">
    <property type="term" value="F:DNA-binding transcription factor activity"/>
    <property type="evidence" value="ECO:0007669"/>
    <property type="project" value="InterPro"/>
</dbReference>
<dbReference type="GO" id="GO:0043565">
    <property type="term" value="F:sequence-specific DNA binding"/>
    <property type="evidence" value="ECO:0007669"/>
    <property type="project" value="InterPro"/>
</dbReference>
<proteinExistence type="predicted"/>
<organism evidence="3 4">
    <name type="scientific">Flavobacterium hercynium</name>
    <dbReference type="NCBI Taxonomy" id="387094"/>
    <lineage>
        <taxon>Bacteria</taxon>
        <taxon>Pseudomonadati</taxon>
        <taxon>Bacteroidota</taxon>
        <taxon>Flavobacteriia</taxon>
        <taxon>Flavobacteriales</taxon>
        <taxon>Flavobacteriaceae</taxon>
        <taxon>Flavobacterium</taxon>
    </lineage>
</organism>
<dbReference type="Gene3D" id="1.10.10.60">
    <property type="entry name" value="Homeodomain-like"/>
    <property type="match status" value="1"/>
</dbReference>
<evidence type="ECO:0000313" key="4">
    <source>
        <dbReference type="Proteomes" id="UP000198345"/>
    </source>
</evidence>
<feature type="domain" description="HTH araC/xylS-type" evidence="2">
    <location>
        <begin position="186"/>
        <end position="284"/>
    </location>
</feature>
<dbReference type="InterPro" id="IPR018060">
    <property type="entry name" value="HTH_AraC"/>
</dbReference>
<dbReference type="PANTHER" id="PTHR43280:SF32">
    <property type="entry name" value="TRANSCRIPTIONAL REGULATORY PROTEIN"/>
    <property type="match status" value="1"/>
</dbReference>
<dbReference type="PROSITE" id="PS01124">
    <property type="entry name" value="HTH_ARAC_FAMILY_2"/>
    <property type="match status" value="1"/>
</dbReference>
<keyword evidence="1" id="KW-0238">DNA-binding</keyword>
<dbReference type="Pfam" id="PF12833">
    <property type="entry name" value="HTH_18"/>
    <property type="match status" value="1"/>
</dbReference>
<dbReference type="OrthoDB" id="2585681at2"/>
<evidence type="ECO:0000313" key="3">
    <source>
        <dbReference type="EMBL" id="OXA90371.1"/>
    </source>
</evidence>
<dbReference type="AlphaFoldDB" id="A0A226H9P9"/>
<dbReference type="SMART" id="SM00342">
    <property type="entry name" value="HTH_ARAC"/>
    <property type="match status" value="1"/>
</dbReference>
<sequence length="291" mass="34038">MNVPYYSLKKYFDHKNTPCLSFNVYDLKELESYNEELLHRNDYFQVIFLDSGTLEQHIELNTYELNPTTISIVFPHQITSLKNLENAKGIVIQFDEVLFCSDLLKNELIAYSSDLINKLNHIELDEKKHQEIHKHARQIKSLFDDLSPIKKEQIRFFIKIMLLEIIEAAHQNINGYSGPEELDHYAKFKTLIEANFLENRTVSFYAGKLQLTTKKLNEVCKNKTGITALQIIHERILVEIKRLLLFSGKSHKEIAFTLGFDSPSALNKFVYSKLQETPSELKEELSRIYKY</sequence>
<dbReference type="Proteomes" id="UP000198345">
    <property type="component" value="Unassembled WGS sequence"/>
</dbReference>
<gene>
    <name evidence="3" type="ORF">B0A66_12425</name>
</gene>
<accession>A0A226H9P9</accession>
<comment type="caution">
    <text evidence="3">The sequence shown here is derived from an EMBL/GenBank/DDBJ whole genome shotgun (WGS) entry which is preliminary data.</text>
</comment>
<evidence type="ECO:0000259" key="2">
    <source>
        <dbReference type="PROSITE" id="PS01124"/>
    </source>
</evidence>
<dbReference type="PANTHER" id="PTHR43280">
    <property type="entry name" value="ARAC-FAMILY TRANSCRIPTIONAL REGULATOR"/>
    <property type="match status" value="1"/>
</dbReference>
<dbReference type="RefSeq" id="WP_089050160.1">
    <property type="nucleotide sequence ID" value="NZ_FXTV01000009.1"/>
</dbReference>
<keyword evidence="4" id="KW-1185">Reference proteome</keyword>
<name>A0A226H9P9_9FLAO</name>
<protein>
    <recommendedName>
        <fullName evidence="2">HTH araC/xylS-type domain-containing protein</fullName>
    </recommendedName>
</protein>